<dbReference type="OrthoDB" id="348678at2759"/>
<dbReference type="PANTHER" id="PTHR10340:SF55">
    <property type="entry name" value="ENDOPOLYPHOSPHATASE"/>
    <property type="match status" value="1"/>
</dbReference>
<comment type="caution">
    <text evidence="5">The sequence shown here is derived from an EMBL/GenBank/DDBJ whole genome shotgun (WGS) entry which is preliminary data.</text>
</comment>
<keyword evidence="3" id="KW-0812">Transmembrane</keyword>
<dbReference type="SUPFAM" id="SSF56300">
    <property type="entry name" value="Metallo-dependent phosphatases"/>
    <property type="match status" value="1"/>
</dbReference>
<reference evidence="5" key="1">
    <citation type="submission" date="2022-07" db="EMBL/GenBank/DDBJ databases">
        <title>Phylogenomic reconstructions and comparative analyses of Kickxellomycotina fungi.</title>
        <authorList>
            <person name="Reynolds N.K."/>
            <person name="Stajich J.E."/>
            <person name="Barry K."/>
            <person name="Grigoriev I.V."/>
            <person name="Crous P."/>
            <person name="Smith M.E."/>
        </authorList>
    </citation>
    <scope>NUCLEOTIDE SEQUENCE</scope>
    <source>
        <strain evidence="5">RSA 567</strain>
    </source>
</reference>
<dbReference type="Gene3D" id="3.60.21.10">
    <property type="match status" value="1"/>
</dbReference>
<keyword evidence="3" id="KW-1133">Transmembrane helix</keyword>
<dbReference type="GO" id="GO:0008081">
    <property type="term" value="F:phosphoric diester hydrolase activity"/>
    <property type="evidence" value="ECO:0007669"/>
    <property type="project" value="TreeGrafter"/>
</dbReference>
<dbReference type="Pfam" id="PF00149">
    <property type="entry name" value="Metallophos"/>
    <property type="match status" value="1"/>
</dbReference>
<dbReference type="InterPro" id="IPR004843">
    <property type="entry name" value="Calcineurin-like_PHP"/>
</dbReference>
<accession>A0A9W8B5Y4</accession>
<dbReference type="EC" id="3.6.1.10" evidence="5"/>
<evidence type="ECO:0000256" key="1">
    <source>
        <dbReference type="ARBA" id="ARBA00022801"/>
    </source>
</evidence>
<dbReference type="GO" id="GO:0004309">
    <property type="term" value="F:exopolyphosphatase activity"/>
    <property type="evidence" value="ECO:0007669"/>
    <property type="project" value="TreeGrafter"/>
</dbReference>
<dbReference type="GO" id="GO:0000324">
    <property type="term" value="C:fungal-type vacuole"/>
    <property type="evidence" value="ECO:0007669"/>
    <property type="project" value="TreeGrafter"/>
</dbReference>
<evidence type="ECO:0000313" key="5">
    <source>
        <dbReference type="EMBL" id="KAJ1979638.1"/>
    </source>
</evidence>
<evidence type="ECO:0000256" key="2">
    <source>
        <dbReference type="ARBA" id="ARBA00023180"/>
    </source>
</evidence>
<gene>
    <name evidence="5" type="primary">PPN1</name>
    <name evidence="5" type="ORF">H4R34_002751</name>
</gene>
<dbReference type="Proteomes" id="UP001151582">
    <property type="component" value="Unassembled WGS sequence"/>
</dbReference>
<keyword evidence="6" id="KW-1185">Reference proteome</keyword>
<evidence type="ECO:0000259" key="4">
    <source>
        <dbReference type="Pfam" id="PF00149"/>
    </source>
</evidence>
<dbReference type="PANTHER" id="PTHR10340">
    <property type="entry name" value="SPHINGOMYELIN PHOSPHODIESTERASE"/>
    <property type="match status" value="1"/>
</dbReference>
<feature type="domain" description="Calcineurin-like phosphoesterase" evidence="4">
    <location>
        <begin position="89"/>
        <end position="351"/>
    </location>
</feature>
<sequence length="568" mass="65493">MSTKSEYYMASMASRTSASNRCRQRRSWARAVAVALGLAVAALWVWWSLTLRLDRRFNDQSTSMLSSWWQSWWQSPWKALSRPRPKGQFLHITDIHVDANYQAGATIDSYCHRPPKKSQRSKEISLAGHFGSPGTDCDSPVRLVDITFRWLSRYITKDIDFIVFTGDSSRHERDDRLPRKVDELILLNRYIASQFMSLVDPAITPVIHVIGNNDVEPHNILEPGPNPMLLGLYEAWKDFIPQDQHQLFLTMGYYRYILPSDSRLSVLALNTQWFYKSNDAVGACRKSHHPGAQQLVWMAHHLDKARARGHHVYIAGHVAPEQNDYFSSCYKRYAQLVTEYADVIQGQFFGHNNKDHFYFLAEDSDSRRTRQYPTATADNDRVDSQRSLAFDSHATSSSSELSVARSRQSLMKELVRHYKEVWRARNTTQFSVINVAPSIIPTYNPAFRVYHYQQAEGLSSPLFPRLARSTTVNGQPTLVVPSTAKQRSLGTLLDYDQYWLNLTAANEDFGEIHDIFYQPPFEQMYSAREQYQMPDLTLSSWMDLANRIVHNKTVRHQFAQFLFVLADG</sequence>
<dbReference type="GO" id="GO:0005615">
    <property type="term" value="C:extracellular space"/>
    <property type="evidence" value="ECO:0007669"/>
    <property type="project" value="TreeGrafter"/>
</dbReference>
<name>A0A9W8B5Y4_9FUNG</name>
<protein>
    <submittedName>
        <fullName evidence="5">Endopolyphosphatase</fullName>
        <ecNumber evidence="5">3.6.1.10</ecNumber>
    </submittedName>
</protein>
<organism evidence="5 6">
    <name type="scientific">Dimargaris verticillata</name>
    <dbReference type="NCBI Taxonomy" id="2761393"/>
    <lineage>
        <taxon>Eukaryota</taxon>
        <taxon>Fungi</taxon>
        <taxon>Fungi incertae sedis</taxon>
        <taxon>Zoopagomycota</taxon>
        <taxon>Kickxellomycotina</taxon>
        <taxon>Dimargaritomycetes</taxon>
        <taxon>Dimargaritales</taxon>
        <taxon>Dimargaritaceae</taxon>
        <taxon>Dimargaris</taxon>
    </lineage>
</organism>
<dbReference type="EMBL" id="JANBQB010000209">
    <property type="protein sequence ID" value="KAJ1979638.1"/>
    <property type="molecule type" value="Genomic_DNA"/>
</dbReference>
<dbReference type="GO" id="GO:0006798">
    <property type="term" value="P:polyphosphate catabolic process"/>
    <property type="evidence" value="ECO:0007669"/>
    <property type="project" value="TreeGrafter"/>
</dbReference>
<dbReference type="GO" id="GO:0000298">
    <property type="term" value="F:endopolyphosphatase activity"/>
    <property type="evidence" value="ECO:0007669"/>
    <property type="project" value="UniProtKB-EC"/>
</dbReference>
<evidence type="ECO:0000256" key="3">
    <source>
        <dbReference type="SAM" id="Phobius"/>
    </source>
</evidence>
<proteinExistence type="predicted"/>
<dbReference type="AlphaFoldDB" id="A0A9W8B5Y4"/>
<keyword evidence="1 5" id="KW-0378">Hydrolase</keyword>
<keyword evidence="2" id="KW-0325">Glycoprotein</keyword>
<dbReference type="InterPro" id="IPR029052">
    <property type="entry name" value="Metallo-depent_PP-like"/>
</dbReference>
<feature type="transmembrane region" description="Helical" evidence="3">
    <location>
        <begin position="28"/>
        <end position="47"/>
    </location>
</feature>
<keyword evidence="3" id="KW-0472">Membrane</keyword>
<evidence type="ECO:0000313" key="6">
    <source>
        <dbReference type="Proteomes" id="UP001151582"/>
    </source>
</evidence>